<evidence type="ECO:0000256" key="10">
    <source>
        <dbReference type="ARBA" id="ARBA00023065"/>
    </source>
</evidence>
<feature type="transmembrane region" description="Helical" evidence="14">
    <location>
        <begin position="176"/>
        <end position="205"/>
    </location>
</feature>
<name>A0A917A8U7_9RHOB</name>
<dbReference type="Pfam" id="PF00950">
    <property type="entry name" value="ABC-3"/>
    <property type="match status" value="1"/>
</dbReference>
<evidence type="ECO:0000256" key="7">
    <source>
        <dbReference type="ARBA" id="ARBA00022833"/>
    </source>
</evidence>
<keyword evidence="16" id="KW-1185">Reference proteome</keyword>
<keyword evidence="9 14" id="KW-1133">Transmembrane helix</keyword>
<dbReference type="GO" id="GO:0010043">
    <property type="term" value="P:response to zinc ion"/>
    <property type="evidence" value="ECO:0007669"/>
    <property type="project" value="TreeGrafter"/>
</dbReference>
<keyword evidence="11 14" id="KW-0472">Membrane</keyword>
<organism evidence="15 16">
    <name type="scientific">Primorskyibacter flagellatus</name>
    <dbReference type="NCBI Taxonomy" id="1387277"/>
    <lineage>
        <taxon>Bacteria</taxon>
        <taxon>Pseudomonadati</taxon>
        <taxon>Pseudomonadota</taxon>
        <taxon>Alphaproteobacteria</taxon>
        <taxon>Rhodobacterales</taxon>
        <taxon>Roseobacteraceae</taxon>
        <taxon>Primorskyibacter</taxon>
    </lineage>
</organism>
<feature type="transmembrane region" description="Helical" evidence="14">
    <location>
        <begin position="217"/>
        <end position="236"/>
    </location>
</feature>
<dbReference type="AlphaFoldDB" id="A0A917A8U7"/>
<comment type="subcellular location">
    <subcellularLocation>
        <location evidence="2 13">Cell membrane</location>
        <topology evidence="2 13">Multi-pass membrane protein</topology>
    </subcellularLocation>
</comment>
<dbReference type="Gene3D" id="1.10.3470.10">
    <property type="entry name" value="ABC transporter involved in vitamin B12 uptake, BtuC"/>
    <property type="match status" value="1"/>
</dbReference>
<dbReference type="InterPro" id="IPR037294">
    <property type="entry name" value="ABC_BtuC-like"/>
</dbReference>
<feature type="transmembrane region" description="Helical" evidence="14">
    <location>
        <begin position="90"/>
        <end position="112"/>
    </location>
</feature>
<sequence length="271" mass="27680">MSGLFADFMIRAALAGVGVAVTAPWLGVFVVWRRMAYFGDATAHAALLGVALSLMLHLPVYVGVAGIAVIMALVVAALEDGRSGLGTDSLLGVLSHGALAIGLIAVSFLPGARLNLEAFLFGDILAVSWSDVAVIWAGAIVIAVLVGSRWQALLTATVNPDLAWSSGLNPDRDRRILTLALALLVALAIKVVGALLITALLVIPAAAARPLSRSPEAMLGAAIAIGAFSALGGLVLSYRIDSPAGPSVVAVSVACFALSRVVAGFLSIRRV</sequence>
<evidence type="ECO:0000256" key="9">
    <source>
        <dbReference type="ARBA" id="ARBA00022989"/>
    </source>
</evidence>
<dbReference type="PANTHER" id="PTHR30477:SF23">
    <property type="entry name" value="HIGH-AFFINITY ZINC UPTAKE SYSTEM MEMBRANE PROTEIN ZNUB"/>
    <property type="match status" value="1"/>
</dbReference>
<protein>
    <recommendedName>
        <fullName evidence="12">High-affinity zinc uptake system membrane protein ZnuB</fullName>
    </recommendedName>
</protein>
<gene>
    <name evidence="15" type="primary">znuB</name>
    <name evidence="15" type="ORF">GCM10011360_25050</name>
</gene>
<comment type="similarity">
    <text evidence="3 13">Belongs to the ABC-3 integral membrane protein family.</text>
</comment>
<proteinExistence type="inferred from homology"/>
<evidence type="ECO:0000256" key="4">
    <source>
        <dbReference type="ARBA" id="ARBA00022448"/>
    </source>
</evidence>
<keyword evidence="5" id="KW-1003">Cell membrane</keyword>
<dbReference type="GO" id="GO:0043190">
    <property type="term" value="C:ATP-binding cassette (ABC) transporter complex"/>
    <property type="evidence" value="ECO:0007669"/>
    <property type="project" value="InterPro"/>
</dbReference>
<dbReference type="GO" id="GO:0055085">
    <property type="term" value="P:transmembrane transport"/>
    <property type="evidence" value="ECO:0007669"/>
    <property type="project" value="InterPro"/>
</dbReference>
<dbReference type="PANTHER" id="PTHR30477">
    <property type="entry name" value="ABC-TRANSPORTER METAL-BINDING PROTEIN"/>
    <property type="match status" value="1"/>
</dbReference>
<evidence type="ECO:0000256" key="3">
    <source>
        <dbReference type="ARBA" id="ARBA00008034"/>
    </source>
</evidence>
<keyword evidence="6 13" id="KW-0812">Transmembrane</keyword>
<evidence type="ECO:0000313" key="15">
    <source>
        <dbReference type="EMBL" id="GGE36256.1"/>
    </source>
</evidence>
<feature type="transmembrane region" description="Helical" evidence="14">
    <location>
        <begin position="12"/>
        <end position="33"/>
    </location>
</feature>
<feature type="transmembrane region" description="Helical" evidence="14">
    <location>
        <begin position="45"/>
        <end position="78"/>
    </location>
</feature>
<dbReference type="EMBL" id="BMFJ01000001">
    <property type="protein sequence ID" value="GGE36256.1"/>
    <property type="molecule type" value="Genomic_DNA"/>
</dbReference>
<evidence type="ECO:0000256" key="6">
    <source>
        <dbReference type="ARBA" id="ARBA00022692"/>
    </source>
</evidence>
<evidence type="ECO:0000256" key="2">
    <source>
        <dbReference type="ARBA" id="ARBA00004651"/>
    </source>
</evidence>
<keyword evidence="8" id="KW-0864">Zinc transport</keyword>
<evidence type="ECO:0000256" key="1">
    <source>
        <dbReference type="ARBA" id="ARBA00002313"/>
    </source>
</evidence>
<evidence type="ECO:0000256" key="5">
    <source>
        <dbReference type="ARBA" id="ARBA00022475"/>
    </source>
</evidence>
<dbReference type="SUPFAM" id="SSF81345">
    <property type="entry name" value="ABC transporter involved in vitamin B12 uptake, BtuC"/>
    <property type="match status" value="1"/>
</dbReference>
<dbReference type="Proteomes" id="UP000612855">
    <property type="component" value="Unassembled WGS sequence"/>
</dbReference>
<keyword evidence="7" id="KW-0862">Zinc</keyword>
<evidence type="ECO:0000256" key="14">
    <source>
        <dbReference type="SAM" id="Phobius"/>
    </source>
</evidence>
<keyword evidence="4 13" id="KW-0813">Transport</keyword>
<feature type="transmembrane region" description="Helical" evidence="14">
    <location>
        <begin position="248"/>
        <end position="268"/>
    </location>
</feature>
<evidence type="ECO:0000256" key="8">
    <source>
        <dbReference type="ARBA" id="ARBA00022906"/>
    </source>
</evidence>
<dbReference type="InterPro" id="IPR001626">
    <property type="entry name" value="ABC_TroCD"/>
</dbReference>
<comment type="caution">
    <text evidence="15">The sequence shown here is derived from an EMBL/GenBank/DDBJ whole genome shotgun (WGS) entry which is preliminary data.</text>
</comment>
<keyword evidence="10" id="KW-0406">Ion transport</keyword>
<dbReference type="CDD" id="cd06550">
    <property type="entry name" value="TM_ABC_iron-siderophores_like"/>
    <property type="match status" value="1"/>
</dbReference>
<evidence type="ECO:0000256" key="11">
    <source>
        <dbReference type="ARBA" id="ARBA00023136"/>
    </source>
</evidence>
<evidence type="ECO:0000256" key="12">
    <source>
        <dbReference type="ARBA" id="ARBA00040080"/>
    </source>
</evidence>
<reference evidence="16" key="1">
    <citation type="journal article" date="2019" name="Int. J. Syst. Evol. Microbiol.">
        <title>The Global Catalogue of Microorganisms (GCM) 10K type strain sequencing project: providing services to taxonomists for standard genome sequencing and annotation.</title>
        <authorList>
            <consortium name="The Broad Institute Genomics Platform"/>
            <consortium name="The Broad Institute Genome Sequencing Center for Infectious Disease"/>
            <person name="Wu L."/>
            <person name="Ma J."/>
        </authorList>
    </citation>
    <scope>NUCLEOTIDE SEQUENCE [LARGE SCALE GENOMIC DNA]</scope>
    <source>
        <strain evidence="16">CGMCC 1.12664</strain>
    </source>
</reference>
<evidence type="ECO:0000313" key="16">
    <source>
        <dbReference type="Proteomes" id="UP000612855"/>
    </source>
</evidence>
<evidence type="ECO:0000256" key="13">
    <source>
        <dbReference type="RuleBase" id="RU003943"/>
    </source>
</evidence>
<comment type="function">
    <text evidence="1">Involved in the high-affinity zinc uptake transport system.</text>
</comment>
<accession>A0A917A8U7</accession>
<dbReference type="GO" id="GO:0006829">
    <property type="term" value="P:zinc ion transport"/>
    <property type="evidence" value="ECO:0007669"/>
    <property type="project" value="UniProtKB-KW"/>
</dbReference>
<feature type="transmembrane region" description="Helical" evidence="14">
    <location>
        <begin position="124"/>
        <end position="146"/>
    </location>
</feature>